<organism evidence="1 2">
    <name type="scientific">Porphyromonas macacae</name>
    <dbReference type="NCBI Taxonomy" id="28115"/>
    <lineage>
        <taxon>Bacteria</taxon>
        <taxon>Pseudomonadati</taxon>
        <taxon>Bacteroidota</taxon>
        <taxon>Bacteroidia</taxon>
        <taxon>Bacteroidales</taxon>
        <taxon>Porphyromonadaceae</taxon>
        <taxon>Porphyromonas</taxon>
    </lineage>
</organism>
<name>A0A379DG42_9PORP</name>
<evidence type="ECO:0008006" key="3">
    <source>
        <dbReference type="Google" id="ProtNLM"/>
    </source>
</evidence>
<accession>A0A379DG42</accession>
<proteinExistence type="predicted"/>
<gene>
    <name evidence="1" type="ORF">NCTC13100_00481</name>
</gene>
<protein>
    <recommendedName>
        <fullName evidence="3">DUF4878 domain-containing protein</fullName>
    </recommendedName>
</protein>
<evidence type="ECO:0000313" key="2">
    <source>
        <dbReference type="Proteomes" id="UP000254263"/>
    </source>
</evidence>
<sequence length="131" mass="15245">MLSMSSCSVNKTVKLETPFVAVVKLIDAEQALDLENAKQYIDVAQVYTKFGSENPQEDWEKLIRFNYNLGRDKKFTNNFEYRNYDIEETINGNNASICFKAKRDSVSIKTIIYGLEKRQKKWIVVSINYVK</sequence>
<dbReference type="Proteomes" id="UP000254263">
    <property type="component" value="Unassembled WGS sequence"/>
</dbReference>
<reference evidence="1 2" key="1">
    <citation type="submission" date="2018-06" db="EMBL/GenBank/DDBJ databases">
        <authorList>
            <consortium name="Pathogen Informatics"/>
            <person name="Doyle S."/>
        </authorList>
    </citation>
    <scope>NUCLEOTIDE SEQUENCE [LARGE SCALE GENOMIC DNA]</scope>
    <source>
        <strain evidence="1 2">NCTC13100</strain>
    </source>
</reference>
<evidence type="ECO:0000313" key="1">
    <source>
        <dbReference type="EMBL" id="SUB77360.1"/>
    </source>
</evidence>
<dbReference type="AlphaFoldDB" id="A0A379DG42"/>
<dbReference type="EMBL" id="UGTI01000001">
    <property type="protein sequence ID" value="SUB77360.1"/>
    <property type="molecule type" value="Genomic_DNA"/>
</dbReference>